<organism evidence="2 3">
    <name type="scientific">Citricoccus parietis</name>
    <dbReference type="NCBI Taxonomy" id="592307"/>
    <lineage>
        <taxon>Bacteria</taxon>
        <taxon>Bacillati</taxon>
        <taxon>Actinomycetota</taxon>
        <taxon>Actinomycetes</taxon>
        <taxon>Micrococcales</taxon>
        <taxon>Micrococcaceae</taxon>
        <taxon>Citricoccus</taxon>
    </lineage>
</organism>
<accession>A0ABV5G305</accession>
<evidence type="ECO:0000313" key="2">
    <source>
        <dbReference type="EMBL" id="MFB9073311.1"/>
    </source>
</evidence>
<dbReference type="EMBL" id="JBHMFI010000001">
    <property type="protein sequence ID" value="MFB9073311.1"/>
    <property type="molecule type" value="Genomic_DNA"/>
</dbReference>
<feature type="compositionally biased region" description="Polar residues" evidence="1">
    <location>
        <begin position="49"/>
        <end position="58"/>
    </location>
</feature>
<evidence type="ECO:0000256" key="1">
    <source>
        <dbReference type="SAM" id="MobiDB-lite"/>
    </source>
</evidence>
<protein>
    <submittedName>
        <fullName evidence="2">Uncharacterized protein</fullName>
    </submittedName>
</protein>
<name>A0ABV5G305_9MICC</name>
<dbReference type="Proteomes" id="UP001589575">
    <property type="component" value="Unassembled WGS sequence"/>
</dbReference>
<reference evidence="2 3" key="1">
    <citation type="submission" date="2024-09" db="EMBL/GenBank/DDBJ databases">
        <authorList>
            <person name="Sun Q."/>
            <person name="Mori K."/>
        </authorList>
    </citation>
    <scope>NUCLEOTIDE SEQUENCE [LARGE SCALE GENOMIC DNA]</scope>
    <source>
        <strain evidence="2 3">CCM 7609</strain>
    </source>
</reference>
<proteinExistence type="predicted"/>
<keyword evidence="3" id="KW-1185">Reference proteome</keyword>
<feature type="region of interest" description="Disordered" evidence="1">
    <location>
        <begin position="35"/>
        <end position="58"/>
    </location>
</feature>
<gene>
    <name evidence="2" type="ORF">ACFFX0_19765</name>
</gene>
<evidence type="ECO:0000313" key="3">
    <source>
        <dbReference type="Proteomes" id="UP001589575"/>
    </source>
</evidence>
<sequence length="58" mass="6121">MAGPTPAPRLHGAAPRTVWSGALCCAVRSGRVRLRRSARRGRVPVAPSTARTRSRSAA</sequence>
<comment type="caution">
    <text evidence="2">The sequence shown here is derived from an EMBL/GenBank/DDBJ whole genome shotgun (WGS) entry which is preliminary data.</text>
</comment>